<dbReference type="OrthoDB" id="9789398at2"/>
<dbReference type="AlphaFoldDB" id="A0A1X7NG94"/>
<evidence type="ECO:0000313" key="5">
    <source>
        <dbReference type="EMBL" id="SMH36360.1"/>
    </source>
</evidence>
<feature type="domain" description="Ketoreductase" evidence="4">
    <location>
        <begin position="5"/>
        <end position="190"/>
    </location>
</feature>
<dbReference type="InterPro" id="IPR002347">
    <property type="entry name" value="SDR_fam"/>
</dbReference>
<dbReference type="PRINTS" id="PR00081">
    <property type="entry name" value="GDHRDH"/>
</dbReference>
<dbReference type="NCBIfam" id="NF005559">
    <property type="entry name" value="PRK07231.1"/>
    <property type="match status" value="1"/>
</dbReference>
<dbReference type="SMART" id="SM00822">
    <property type="entry name" value="PKS_KR"/>
    <property type="match status" value="1"/>
</dbReference>
<dbReference type="InterPro" id="IPR036291">
    <property type="entry name" value="NAD(P)-bd_dom_sf"/>
</dbReference>
<dbReference type="GO" id="GO:0016491">
    <property type="term" value="F:oxidoreductase activity"/>
    <property type="evidence" value="ECO:0007669"/>
    <property type="project" value="UniProtKB-KW"/>
</dbReference>
<evidence type="ECO:0000313" key="6">
    <source>
        <dbReference type="Proteomes" id="UP000193083"/>
    </source>
</evidence>
<keyword evidence="6" id="KW-1185">Reference proteome</keyword>
<dbReference type="CDD" id="cd05233">
    <property type="entry name" value="SDR_c"/>
    <property type="match status" value="1"/>
</dbReference>
<evidence type="ECO:0000256" key="2">
    <source>
        <dbReference type="ARBA" id="ARBA00023002"/>
    </source>
</evidence>
<dbReference type="PRINTS" id="PR00080">
    <property type="entry name" value="SDRFAMILY"/>
</dbReference>
<dbReference type="PANTHER" id="PTHR24321:SF8">
    <property type="entry name" value="ESTRADIOL 17-BETA-DEHYDROGENASE 8-RELATED"/>
    <property type="match status" value="1"/>
</dbReference>
<dbReference type="RefSeq" id="WP_085463807.1">
    <property type="nucleotide sequence ID" value="NZ_FXBL01000004.1"/>
</dbReference>
<dbReference type="Gene3D" id="3.40.50.720">
    <property type="entry name" value="NAD(P)-binding Rossmann-like Domain"/>
    <property type="match status" value="1"/>
</dbReference>
<dbReference type="PROSITE" id="PS00061">
    <property type="entry name" value="ADH_SHORT"/>
    <property type="match status" value="1"/>
</dbReference>
<dbReference type="FunFam" id="3.40.50.720:FF:000084">
    <property type="entry name" value="Short-chain dehydrogenase reductase"/>
    <property type="match status" value="1"/>
</dbReference>
<evidence type="ECO:0000259" key="4">
    <source>
        <dbReference type="SMART" id="SM00822"/>
    </source>
</evidence>
<reference evidence="5 6" key="1">
    <citation type="submission" date="2017-04" db="EMBL/GenBank/DDBJ databases">
        <authorList>
            <person name="Afonso C.L."/>
            <person name="Miller P.J."/>
            <person name="Scott M.A."/>
            <person name="Spackman E."/>
            <person name="Goraichik I."/>
            <person name="Dimitrov K.M."/>
            <person name="Suarez D.L."/>
            <person name="Swayne D.E."/>
        </authorList>
    </citation>
    <scope>NUCLEOTIDE SEQUENCE [LARGE SCALE GENOMIC DNA]</scope>
    <source>
        <strain evidence="5 6">B5P</strain>
    </source>
</reference>
<dbReference type="SUPFAM" id="SSF51735">
    <property type="entry name" value="NAD(P)-binding Rossmann-fold domains"/>
    <property type="match status" value="1"/>
</dbReference>
<dbReference type="Proteomes" id="UP000193083">
    <property type="component" value="Unassembled WGS sequence"/>
</dbReference>
<proteinExistence type="inferred from homology"/>
<evidence type="ECO:0000256" key="3">
    <source>
        <dbReference type="ARBA" id="ARBA00023027"/>
    </source>
</evidence>
<protein>
    <submittedName>
        <fullName evidence="5">NAD(P)-dependent dehydrogenase, short-chain alcohol dehydrogenase family</fullName>
    </submittedName>
</protein>
<sequence>MGTGSIAIITGAASGIGRATAIRLAASGVSVVLSDVDAGRGKEALDHVLRAGGRGIFAAADVSNPSDVEAVFATALSTYGPVDLLCNVAGVDGKIARFHELQQADLERVMAVNVTGTFLCMQAALAQMLPGKSGAIVNVSSVAGLVGMPKLSAYSAAKHAVIGLTKSAALEYASRGIRINAVCPGGIDTPMLAKLAAVANPDAASSEEALAGAHPAARLGQPEEVASLITYLCSPEASFVTGACIPVDGGYTAR</sequence>
<keyword evidence="3" id="KW-0520">NAD</keyword>
<dbReference type="PANTHER" id="PTHR24321">
    <property type="entry name" value="DEHYDROGENASES, SHORT CHAIN"/>
    <property type="match status" value="1"/>
</dbReference>
<organism evidence="5 6">
    <name type="scientific">Mesorhizobium australicum</name>
    <dbReference type="NCBI Taxonomy" id="536018"/>
    <lineage>
        <taxon>Bacteria</taxon>
        <taxon>Pseudomonadati</taxon>
        <taxon>Pseudomonadota</taxon>
        <taxon>Alphaproteobacteria</taxon>
        <taxon>Hyphomicrobiales</taxon>
        <taxon>Phyllobacteriaceae</taxon>
        <taxon>Mesorhizobium</taxon>
    </lineage>
</organism>
<dbReference type="EMBL" id="FXBL01000004">
    <property type="protein sequence ID" value="SMH36360.1"/>
    <property type="molecule type" value="Genomic_DNA"/>
</dbReference>
<accession>A0A1X7NG94</accession>
<evidence type="ECO:0000256" key="1">
    <source>
        <dbReference type="ARBA" id="ARBA00006484"/>
    </source>
</evidence>
<gene>
    <name evidence="5" type="ORF">SAMN02982922_1738</name>
</gene>
<name>A0A1X7NG94_9HYPH</name>
<dbReference type="InterPro" id="IPR057326">
    <property type="entry name" value="KR_dom"/>
</dbReference>
<dbReference type="InterPro" id="IPR020904">
    <property type="entry name" value="Sc_DH/Rdtase_CS"/>
</dbReference>
<comment type="similarity">
    <text evidence="1">Belongs to the short-chain dehydrogenases/reductases (SDR) family.</text>
</comment>
<keyword evidence="2" id="KW-0560">Oxidoreductase</keyword>
<dbReference type="Pfam" id="PF13561">
    <property type="entry name" value="adh_short_C2"/>
    <property type="match status" value="1"/>
</dbReference>